<dbReference type="InterPro" id="IPR012341">
    <property type="entry name" value="6hp_glycosidase-like_sf"/>
</dbReference>
<keyword evidence="4" id="KW-1185">Reference proteome</keyword>
<dbReference type="RefSeq" id="WP_380617948.1">
    <property type="nucleotide sequence ID" value="NZ_JBHSDK010000003.1"/>
</dbReference>
<organism evidence="3 4">
    <name type="scientific">Salininema proteolyticum</name>
    <dbReference type="NCBI Taxonomy" id="1607685"/>
    <lineage>
        <taxon>Bacteria</taxon>
        <taxon>Bacillati</taxon>
        <taxon>Actinomycetota</taxon>
        <taxon>Actinomycetes</taxon>
        <taxon>Glycomycetales</taxon>
        <taxon>Glycomycetaceae</taxon>
        <taxon>Salininema</taxon>
    </lineage>
</organism>
<dbReference type="Gene3D" id="1.50.10.10">
    <property type="match status" value="1"/>
</dbReference>
<comment type="caution">
    <text evidence="3">The sequence shown here is derived from an EMBL/GenBank/DDBJ whole genome shotgun (WGS) entry which is preliminary data.</text>
</comment>
<dbReference type="SUPFAM" id="SSF48208">
    <property type="entry name" value="Six-hairpin glycosidases"/>
    <property type="match status" value="1"/>
</dbReference>
<sequence>MTPRPGTPAWLSAEYDRLMSFGADGDPGSYLDDRGRTDTRSSTFTWIAARMTHVHSLGAIRGRDAGRAYAQAALDKLRTDLHDDRHGGWHPAIRPDGTAEAGKSCYDHAFVMLAASSALTAGLEGAQQLLTESASVYLDKFWDASVGRPRDAWDSSFSTCEEYRGLNSTMHSVEALLAVADTVEISKTPAMSELGGGAEAWRERARTACEFVIDLARAHGNRLPEHFDASWSADLEYNSDKQDDPFKPYGATPGHGFEWARLLLHAEATGEPDDRTLAAAVALFDQARKAWGADGHDGFVYTTDWDDRPVVTRRMHWVAVEAINTAYALHERTGDSSYGDLYDEWWAYAADAFIDAENGSWHHELAPDGTPEATVWPGKPDLYHTVQATLLPVAGLKRSFARALRQTEGS</sequence>
<dbReference type="InterPro" id="IPR008928">
    <property type="entry name" value="6-hairpin_glycosidase_sf"/>
</dbReference>
<accession>A0ABV8TU61</accession>
<comment type="similarity">
    <text evidence="1">Belongs to the N-acylglucosamine 2-epimerase family.</text>
</comment>
<name>A0ABV8TU61_9ACTN</name>
<gene>
    <name evidence="3" type="ORF">ACFPET_03270</name>
</gene>
<dbReference type="EMBL" id="JBHSDK010000003">
    <property type="protein sequence ID" value="MFC4334212.1"/>
    <property type="molecule type" value="Genomic_DNA"/>
</dbReference>
<dbReference type="InterPro" id="IPR010819">
    <property type="entry name" value="AGE/CE"/>
</dbReference>
<protein>
    <submittedName>
        <fullName evidence="3">AGE family epimerase/isomerase</fullName>
    </submittedName>
</protein>
<dbReference type="Pfam" id="PF07221">
    <property type="entry name" value="GlcNAc_2-epim"/>
    <property type="match status" value="1"/>
</dbReference>
<evidence type="ECO:0000256" key="1">
    <source>
        <dbReference type="ARBA" id="ARBA00008558"/>
    </source>
</evidence>
<reference evidence="4" key="1">
    <citation type="journal article" date="2019" name="Int. J. Syst. Evol. Microbiol.">
        <title>The Global Catalogue of Microorganisms (GCM) 10K type strain sequencing project: providing services to taxonomists for standard genome sequencing and annotation.</title>
        <authorList>
            <consortium name="The Broad Institute Genomics Platform"/>
            <consortium name="The Broad Institute Genome Sequencing Center for Infectious Disease"/>
            <person name="Wu L."/>
            <person name="Ma J."/>
        </authorList>
    </citation>
    <scope>NUCLEOTIDE SEQUENCE [LARGE SCALE GENOMIC DNA]</scope>
    <source>
        <strain evidence="4">IBRC-M 10908</strain>
    </source>
</reference>
<evidence type="ECO:0000313" key="3">
    <source>
        <dbReference type="EMBL" id="MFC4334212.1"/>
    </source>
</evidence>
<dbReference type="PANTHER" id="PTHR15108">
    <property type="entry name" value="N-ACYLGLUCOSAMINE-2-EPIMERASE"/>
    <property type="match status" value="1"/>
</dbReference>
<dbReference type="Proteomes" id="UP001595823">
    <property type="component" value="Unassembled WGS sequence"/>
</dbReference>
<proteinExistence type="inferred from homology"/>
<keyword evidence="2" id="KW-0413">Isomerase</keyword>
<evidence type="ECO:0000313" key="4">
    <source>
        <dbReference type="Proteomes" id="UP001595823"/>
    </source>
</evidence>
<evidence type="ECO:0000256" key="2">
    <source>
        <dbReference type="ARBA" id="ARBA00023235"/>
    </source>
</evidence>